<name>A0A7X5QYU4_9MICO</name>
<dbReference type="PANTHER" id="PTHR43649">
    <property type="entry name" value="ARABINOSE-BINDING PROTEIN-RELATED"/>
    <property type="match status" value="1"/>
</dbReference>
<protein>
    <submittedName>
        <fullName evidence="1">Raffinose/stachyose/melibiose transport system substrate-binding protein</fullName>
    </submittedName>
</protein>
<evidence type="ECO:0000313" key="2">
    <source>
        <dbReference type="Proteomes" id="UP000541033"/>
    </source>
</evidence>
<dbReference type="RefSeq" id="WP_167147109.1">
    <property type="nucleotide sequence ID" value="NZ_JAAMOX010000001.1"/>
</dbReference>
<dbReference type="Pfam" id="PF13416">
    <property type="entry name" value="SBP_bac_8"/>
    <property type="match status" value="1"/>
</dbReference>
<comment type="caution">
    <text evidence="1">The sequence shown here is derived from an EMBL/GenBank/DDBJ whole genome shotgun (WGS) entry which is preliminary data.</text>
</comment>
<dbReference type="Proteomes" id="UP000541033">
    <property type="component" value="Unassembled WGS sequence"/>
</dbReference>
<organism evidence="1 2">
    <name type="scientific">Lysinibacter cavernae</name>
    <dbReference type="NCBI Taxonomy" id="1640652"/>
    <lineage>
        <taxon>Bacteria</taxon>
        <taxon>Bacillati</taxon>
        <taxon>Actinomycetota</taxon>
        <taxon>Actinomycetes</taxon>
        <taxon>Micrococcales</taxon>
        <taxon>Microbacteriaceae</taxon>
        <taxon>Lysinibacter</taxon>
    </lineage>
</organism>
<dbReference type="InterPro" id="IPR050490">
    <property type="entry name" value="Bact_solute-bd_prot1"/>
</dbReference>
<dbReference type="EMBL" id="JAAMOX010000001">
    <property type="protein sequence ID" value="NIH52486.1"/>
    <property type="molecule type" value="Genomic_DNA"/>
</dbReference>
<dbReference type="AlphaFoldDB" id="A0A7X5QYU4"/>
<gene>
    <name evidence="1" type="ORF">FHX76_000354</name>
</gene>
<keyword evidence="2" id="KW-1185">Reference proteome</keyword>
<proteinExistence type="predicted"/>
<dbReference type="InterPro" id="IPR006059">
    <property type="entry name" value="SBP"/>
</dbReference>
<dbReference type="SUPFAM" id="SSF53850">
    <property type="entry name" value="Periplasmic binding protein-like II"/>
    <property type="match status" value="1"/>
</dbReference>
<sequence>MSSHISADRFRVSRTTGKKLGAGALGVVLATSLAACSAPGASSGGSDTSTFTKITAPVTADEVSKLGDITLNVWADQGEEDTLKLLEPLYEKEFSNVDVKIQYKSYEDLTQTVVNAMNSDSAPDVTQGNQGYATDGTLVKAGLIRPLDDVAEVYGYADAVGDAISQLQWSDDGKVFGSGTTYGMSPDNQMVGVFYNKKILSGLGITPPTTFTEFEAALAAVKASGEQPITFGNADKTTAMQAFSVVQGAMTPASDTVAWITGQKGSDFNNDTNAAALDTWTKWVSDGYLSPGYDGTSPDDAANAFAAGTGAFYIGGNWHAGTISDSDTFGFVAAPVGESGTTASSGSFGLPWHIGSKSKNEKAAIAFVAMINSADFAQNLADVNRVPVQTKNVTAPTPLFSDLTVASDEQLSNNGSLYWYDWATDTMYDTFTSGLQEVMAGRTSSPDFLTTVQKNWTTFQDKR</sequence>
<reference evidence="1 2" key="1">
    <citation type="submission" date="2020-02" db="EMBL/GenBank/DDBJ databases">
        <title>Sequencing the genomes of 1000 actinobacteria strains.</title>
        <authorList>
            <person name="Klenk H.-P."/>
        </authorList>
    </citation>
    <scope>NUCLEOTIDE SEQUENCE [LARGE SCALE GENOMIC DNA]</scope>
    <source>
        <strain evidence="1 2">DSM 27960</strain>
    </source>
</reference>
<evidence type="ECO:0000313" key="1">
    <source>
        <dbReference type="EMBL" id="NIH52486.1"/>
    </source>
</evidence>
<dbReference type="Gene3D" id="3.40.190.10">
    <property type="entry name" value="Periplasmic binding protein-like II"/>
    <property type="match status" value="2"/>
</dbReference>
<dbReference type="PANTHER" id="PTHR43649:SF12">
    <property type="entry name" value="DIACETYLCHITOBIOSE BINDING PROTEIN DASA"/>
    <property type="match status" value="1"/>
</dbReference>
<accession>A0A7X5QYU4</accession>